<feature type="compositionally biased region" description="Polar residues" evidence="1">
    <location>
        <begin position="141"/>
        <end position="151"/>
    </location>
</feature>
<evidence type="ECO:0000256" key="1">
    <source>
        <dbReference type="SAM" id="MobiDB-lite"/>
    </source>
</evidence>
<sequence>MGFFTSSKDGKKKKNTKYPTLPSRPSLTGPPNIYSSSPRPPKQQQQQQPTSSRRPATAAATSLPVPAVPQAPAQAQGGPPQALPVVAPHPFYAQQHIHANYSQPLLRPAPRPDTCPHLRDGFQVRRHLHLHNHNNNNNNNTMTTLITSPSS</sequence>
<keyword evidence="3" id="KW-1185">Reference proteome</keyword>
<feature type="region of interest" description="Disordered" evidence="1">
    <location>
        <begin position="131"/>
        <end position="151"/>
    </location>
</feature>
<protein>
    <submittedName>
        <fullName evidence="2">Uncharacterized protein</fullName>
    </submittedName>
</protein>
<gene>
    <name evidence="2" type="ORF">PT974_04586</name>
</gene>
<accession>A0ABR0SVH3</accession>
<proteinExistence type="predicted"/>
<reference evidence="2 3" key="1">
    <citation type="submission" date="2024-01" db="EMBL/GenBank/DDBJ databases">
        <title>Complete genome of Cladobotryum mycophilum ATHUM6906.</title>
        <authorList>
            <person name="Christinaki A.C."/>
            <person name="Myridakis A.I."/>
            <person name="Kouvelis V.N."/>
        </authorList>
    </citation>
    <scope>NUCLEOTIDE SEQUENCE [LARGE SCALE GENOMIC DNA]</scope>
    <source>
        <strain evidence="2 3">ATHUM6906</strain>
    </source>
</reference>
<evidence type="ECO:0000313" key="3">
    <source>
        <dbReference type="Proteomes" id="UP001338125"/>
    </source>
</evidence>
<dbReference type="EMBL" id="JAVFKD010000004">
    <property type="protein sequence ID" value="KAK5996158.1"/>
    <property type="molecule type" value="Genomic_DNA"/>
</dbReference>
<name>A0ABR0SVH3_9HYPO</name>
<feature type="compositionally biased region" description="Low complexity" evidence="1">
    <location>
        <begin position="42"/>
        <end position="82"/>
    </location>
</feature>
<comment type="caution">
    <text evidence="2">The sequence shown here is derived from an EMBL/GenBank/DDBJ whole genome shotgun (WGS) entry which is preliminary data.</text>
</comment>
<organism evidence="2 3">
    <name type="scientific">Cladobotryum mycophilum</name>
    <dbReference type="NCBI Taxonomy" id="491253"/>
    <lineage>
        <taxon>Eukaryota</taxon>
        <taxon>Fungi</taxon>
        <taxon>Dikarya</taxon>
        <taxon>Ascomycota</taxon>
        <taxon>Pezizomycotina</taxon>
        <taxon>Sordariomycetes</taxon>
        <taxon>Hypocreomycetidae</taxon>
        <taxon>Hypocreales</taxon>
        <taxon>Hypocreaceae</taxon>
        <taxon>Cladobotryum</taxon>
    </lineage>
</organism>
<evidence type="ECO:0000313" key="2">
    <source>
        <dbReference type="EMBL" id="KAK5996158.1"/>
    </source>
</evidence>
<feature type="region of interest" description="Disordered" evidence="1">
    <location>
        <begin position="1"/>
        <end position="82"/>
    </location>
</feature>
<dbReference type="Proteomes" id="UP001338125">
    <property type="component" value="Unassembled WGS sequence"/>
</dbReference>